<sequence>MAKTVLLLGDTSHPEIQLLQRHLSSAGAKRLILDTAQFAKQFHMSWSVSRNSGVLHSSQGHYAFEDIDSAFWFRYSLPANEATTMQTQKDYQAMLGTLLACKSINWCNNVEAIRYHQQKPVQLAHASQLGLITPPTYIGNHVDQAWAFVQSHESLICKPVHGGRHTIQIRRNEVSVTDIKQMVSQSPLTFQRFIEGTNIRTYVIGDSVLSAEIRSRATDFRTDSSARLLAHTLPDVTAQQAIDVCRAFGMQWTAIDWRFTPEGEYVFLEANPAPCFAEFERQSGHPVSYLLAQMLLSPKSNKV</sequence>
<dbReference type="InterPro" id="IPR011761">
    <property type="entry name" value="ATP-grasp"/>
</dbReference>
<keyword evidence="5" id="KW-1185">Reference proteome</keyword>
<evidence type="ECO:0000259" key="3">
    <source>
        <dbReference type="PROSITE" id="PS50975"/>
    </source>
</evidence>
<dbReference type="EMBL" id="CP039852">
    <property type="protein sequence ID" value="QCZ92352.1"/>
    <property type="molecule type" value="Genomic_DNA"/>
</dbReference>
<reference evidence="4 5" key="1">
    <citation type="submission" date="2019-04" db="EMBL/GenBank/DDBJ databases">
        <title>Salinimonas iocasae sp. nov., a halophilic bacterium isolated from the outer tube casing of tubeworms in Okinawa Trough.</title>
        <authorList>
            <person name="Zhang H."/>
            <person name="Wang H."/>
            <person name="Li C."/>
        </authorList>
    </citation>
    <scope>NUCLEOTIDE SEQUENCE [LARGE SCALE GENOMIC DNA]</scope>
    <source>
        <strain evidence="4 5">KX18D6</strain>
    </source>
</reference>
<dbReference type="SUPFAM" id="SSF56059">
    <property type="entry name" value="Glutathione synthetase ATP-binding domain-like"/>
    <property type="match status" value="1"/>
</dbReference>
<dbReference type="PROSITE" id="PS50975">
    <property type="entry name" value="ATP_GRASP"/>
    <property type="match status" value="1"/>
</dbReference>
<dbReference type="Gene3D" id="3.30.470.20">
    <property type="entry name" value="ATP-grasp fold, B domain"/>
    <property type="match status" value="1"/>
</dbReference>
<dbReference type="AlphaFoldDB" id="A0A5B7Y9P0"/>
<accession>A0A5B7Y9P0</accession>
<feature type="domain" description="ATP-grasp" evidence="3">
    <location>
        <begin position="123"/>
        <end position="296"/>
    </location>
</feature>
<dbReference type="PANTHER" id="PTHR21621:SF0">
    <property type="entry name" value="BETA-CITRYLGLUTAMATE SYNTHASE B-RELATED"/>
    <property type="match status" value="1"/>
</dbReference>
<evidence type="ECO:0000313" key="5">
    <source>
        <dbReference type="Proteomes" id="UP000304912"/>
    </source>
</evidence>
<dbReference type="GO" id="GO:0005737">
    <property type="term" value="C:cytoplasm"/>
    <property type="evidence" value="ECO:0007669"/>
    <property type="project" value="TreeGrafter"/>
</dbReference>
<dbReference type="Pfam" id="PF08443">
    <property type="entry name" value="RimK"/>
    <property type="match status" value="1"/>
</dbReference>
<dbReference type="GO" id="GO:0046872">
    <property type="term" value="F:metal ion binding"/>
    <property type="evidence" value="ECO:0007669"/>
    <property type="project" value="InterPro"/>
</dbReference>
<proteinExistence type="predicted"/>
<dbReference type="Proteomes" id="UP000304912">
    <property type="component" value="Chromosome"/>
</dbReference>
<keyword evidence="1" id="KW-0464">Manganese</keyword>
<evidence type="ECO:0000256" key="1">
    <source>
        <dbReference type="ARBA" id="ARBA00023211"/>
    </source>
</evidence>
<dbReference type="PANTHER" id="PTHR21621">
    <property type="entry name" value="RIBOSOMAL PROTEIN S6 MODIFICATION PROTEIN"/>
    <property type="match status" value="1"/>
</dbReference>
<dbReference type="GO" id="GO:0005524">
    <property type="term" value="F:ATP binding"/>
    <property type="evidence" value="ECO:0007669"/>
    <property type="project" value="UniProtKB-UniRule"/>
</dbReference>
<dbReference type="KEGG" id="salk:FBQ74_02160"/>
<organism evidence="4 5">
    <name type="scientific">Salinimonas iocasae</name>
    <dbReference type="NCBI Taxonomy" id="2572577"/>
    <lineage>
        <taxon>Bacteria</taxon>
        <taxon>Pseudomonadati</taxon>
        <taxon>Pseudomonadota</taxon>
        <taxon>Gammaproteobacteria</taxon>
        <taxon>Alteromonadales</taxon>
        <taxon>Alteromonadaceae</taxon>
        <taxon>Alteromonas/Salinimonas group</taxon>
        <taxon>Salinimonas</taxon>
    </lineage>
</organism>
<gene>
    <name evidence="4" type="ORF">FBQ74_02160</name>
</gene>
<evidence type="ECO:0000256" key="2">
    <source>
        <dbReference type="PROSITE-ProRule" id="PRU00409"/>
    </source>
</evidence>
<dbReference type="OrthoDB" id="583309at2"/>
<protein>
    <recommendedName>
        <fullName evidence="3">ATP-grasp domain-containing protein</fullName>
    </recommendedName>
</protein>
<keyword evidence="2" id="KW-0067">ATP-binding</keyword>
<dbReference type="GO" id="GO:0018169">
    <property type="term" value="F:ribosomal S6-glutamic acid ligase activity"/>
    <property type="evidence" value="ECO:0007669"/>
    <property type="project" value="TreeGrafter"/>
</dbReference>
<dbReference type="InterPro" id="IPR013651">
    <property type="entry name" value="ATP-grasp_RimK-type"/>
</dbReference>
<name>A0A5B7Y9P0_9ALTE</name>
<keyword evidence="2" id="KW-0547">Nucleotide-binding</keyword>
<evidence type="ECO:0000313" key="4">
    <source>
        <dbReference type="EMBL" id="QCZ92352.1"/>
    </source>
</evidence>
<dbReference type="RefSeq" id="WP_139755112.1">
    <property type="nucleotide sequence ID" value="NZ_CP039852.1"/>
</dbReference>
<dbReference type="GO" id="GO:0009432">
    <property type="term" value="P:SOS response"/>
    <property type="evidence" value="ECO:0007669"/>
    <property type="project" value="TreeGrafter"/>
</dbReference>